<dbReference type="PRINTS" id="PR00455">
    <property type="entry name" value="HTHTETR"/>
</dbReference>
<evidence type="ECO:0000256" key="1">
    <source>
        <dbReference type="ARBA" id="ARBA00023125"/>
    </source>
</evidence>
<evidence type="ECO:0000313" key="5">
    <source>
        <dbReference type="EMBL" id="NJQ03645.1"/>
    </source>
</evidence>
<organism evidence="5 6">
    <name type="scientific">Streptomyces zingiberis</name>
    <dbReference type="NCBI Taxonomy" id="2053010"/>
    <lineage>
        <taxon>Bacteria</taxon>
        <taxon>Bacillati</taxon>
        <taxon>Actinomycetota</taxon>
        <taxon>Actinomycetes</taxon>
        <taxon>Kitasatosporales</taxon>
        <taxon>Streptomycetaceae</taxon>
        <taxon>Streptomyces</taxon>
    </lineage>
</organism>
<keyword evidence="6" id="KW-1185">Reference proteome</keyword>
<dbReference type="InterPro" id="IPR041678">
    <property type="entry name" value="TetR_C_16"/>
</dbReference>
<feature type="compositionally biased region" description="Basic and acidic residues" evidence="3">
    <location>
        <begin position="14"/>
        <end position="24"/>
    </location>
</feature>
<dbReference type="SUPFAM" id="SSF48498">
    <property type="entry name" value="Tetracyclin repressor-like, C-terminal domain"/>
    <property type="match status" value="1"/>
</dbReference>
<evidence type="ECO:0000313" key="6">
    <source>
        <dbReference type="Proteomes" id="UP000695264"/>
    </source>
</evidence>
<dbReference type="InterPro" id="IPR036271">
    <property type="entry name" value="Tet_transcr_reg_TetR-rel_C_sf"/>
</dbReference>
<reference evidence="5 6" key="1">
    <citation type="submission" date="2020-03" db="EMBL/GenBank/DDBJ databases">
        <title>WGS of actinomycetes isolated from Thailand.</title>
        <authorList>
            <person name="Thawai C."/>
        </authorList>
    </citation>
    <scope>NUCLEOTIDE SEQUENCE [LARGE SCALE GENOMIC DNA]</scope>
    <source>
        <strain evidence="5 6">PLAI 1-29</strain>
    </source>
</reference>
<evidence type="ECO:0000259" key="4">
    <source>
        <dbReference type="PROSITE" id="PS50977"/>
    </source>
</evidence>
<feature type="DNA-binding region" description="H-T-H motif" evidence="2">
    <location>
        <begin position="45"/>
        <end position="64"/>
    </location>
</feature>
<dbReference type="PANTHER" id="PTHR30055">
    <property type="entry name" value="HTH-TYPE TRANSCRIPTIONAL REGULATOR RUTR"/>
    <property type="match status" value="1"/>
</dbReference>
<dbReference type="InterPro" id="IPR001647">
    <property type="entry name" value="HTH_TetR"/>
</dbReference>
<proteinExistence type="predicted"/>
<evidence type="ECO:0000256" key="2">
    <source>
        <dbReference type="PROSITE-ProRule" id="PRU00335"/>
    </source>
</evidence>
<dbReference type="Pfam" id="PF17920">
    <property type="entry name" value="TetR_C_16"/>
    <property type="match status" value="1"/>
</dbReference>
<dbReference type="PANTHER" id="PTHR30055:SF235">
    <property type="entry name" value="TRANSCRIPTIONAL REGULATORY PROTEIN"/>
    <property type="match status" value="1"/>
</dbReference>
<feature type="domain" description="HTH tetR-type" evidence="4">
    <location>
        <begin position="22"/>
        <end position="82"/>
    </location>
</feature>
<dbReference type="Pfam" id="PF00440">
    <property type="entry name" value="TetR_N"/>
    <property type="match status" value="1"/>
</dbReference>
<dbReference type="SUPFAM" id="SSF46689">
    <property type="entry name" value="Homeodomain-like"/>
    <property type="match status" value="1"/>
</dbReference>
<feature type="region of interest" description="Disordered" evidence="3">
    <location>
        <begin position="1"/>
        <end position="24"/>
    </location>
</feature>
<dbReference type="InterPro" id="IPR009057">
    <property type="entry name" value="Homeodomain-like_sf"/>
</dbReference>
<accession>A0ABX1C148</accession>
<dbReference type="Gene3D" id="1.10.357.10">
    <property type="entry name" value="Tetracycline Repressor, domain 2"/>
    <property type="match status" value="1"/>
</dbReference>
<gene>
    <name evidence="5" type="ORF">HCK00_24795</name>
</gene>
<evidence type="ECO:0000256" key="3">
    <source>
        <dbReference type="SAM" id="MobiDB-lite"/>
    </source>
</evidence>
<sequence>MPSGTPSRRRGRPARRDAPDGPGARERILEAARAEFAERGYDRTSIRGVARKAGVDPALVHHYFGSKERVFETSIEKPFEPVMRVPDLLAQGRDGMGERLARHFLGVWENPATRAPVLALMRSALTNETAAALLRGFVTRRLLERVAGDLDVPEPELRIQLAVAQLLGVAVLRYVIKVEPLAGVDAEEVVAQVAPVLQRHLTGA</sequence>
<dbReference type="InterPro" id="IPR050109">
    <property type="entry name" value="HTH-type_TetR-like_transc_reg"/>
</dbReference>
<comment type="caution">
    <text evidence="5">The sequence shown here is derived from an EMBL/GenBank/DDBJ whole genome shotgun (WGS) entry which is preliminary data.</text>
</comment>
<protein>
    <submittedName>
        <fullName evidence="5">TetR/AcrR family transcriptional regulator</fullName>
    </submittedName>
</protein>
<keyword evidence="1 2" id="KW-0238">DNA-binding</keyword>
<dbReference type="EMBL" id="JAATEN010000028">
    <property type="protein sequence ID" value="NJQ03645.1"/>
    <property type="molecule type" value="Genomic_DNA"/>
</dbReference>
<dbReference type="RefSeq" id="WP_168104310.1">
    <property type="nucleotide sequence ID" value="NZ_JAATEN010000028.1"/>
</dbReference>
<dbReference type="PROSITE" id="PS50977">
    <property type="entry name" value="HTH_TETR_2"/>
    <property type="match status" value="1"/>
</dbReference>
<dbReference type="Proteomes" id="UP000695264">
    <property type="component" value="Unassembled WGS sequence"/>
</dbReference>
<dbReference type="Gene3D" id="1.10.10.60">
    <property type="entry name" value="Homeodomain-like"/>
    <property type="match status" value="1"/>
</dbReference>
<name>A0ABX1C148_9ACTN</name>